<evidence type="ECO:0000256" key="1">
    <source>
        <dbReference type="ARBA" id="ARBA00005251"/>
    </source>
</evidence>
<dbReference type="EMBL" id="SPRX01000012">
    <property type="protein sequence ID" value="TIC67269.1"/>
    <property type="molecule type" value="Genomic_DNA"/>
</dbReference>
<keyword evidence="3 4" id="KW-0687">Ribonucleoprotein</keyword>
<dbReference type="PANTHER" id="PTHR21569">
    <property type="entry name" value="RIBOSOMAL PROTEIN S9"/>
    <property type="match status" value="1"/>
</dbReference>
<gene>
    <name evidence="5" type="ORF">E3Q01_01317</name>
</gene>
<dbReference type="Proteomes" id="UP000310708">
    <property type="component" value="Unassembled WGS sequence"/>
</dbReference>
<dbReference type="InterPro" id="IPR020568">
    <property type="entry name" value="Ribosomal_Su5_D2-typ_SF"/>
</dbReference>
<protein>
    <submittedName>
        <fullName evidence="5">Ribosomal protein S5 domain 2-like protein</fullName>
    </submittedName>
</protein>
<dbReference type="GO" id="GO:0003723">
    <property type="term" value="F:RNA binding"/>
    <property type="evidence" value="ECO:0007669"/>
    <property type="project" value="TreeGrafter"/>
</dbReference>
<reference evidence="5 6" key="1">
    <citation type="submission" date="2019-03" db="EMBL/GenBank/DDBJ databases">
        <title>Sequencing 25 genomes of Wallemia mellicola.</title>
        <authorList>
            <person name="Gostincar C."/>
        </authorList>
    </citation>
    <scope>NUCLEOTIDE SEQUENCE [LARGE SCALE GENOMIC DNA]</scope>
    <source>
        <strain evidence="5 6">EXF-757</strain>
    </source>
</reference>
<evidence type="ECO:0000313" key="5">
    <source>
        <dbReference type="EMBL" id="TIC67269.1"/>
    </source>
</evidence>
<dbReference type="InterPro" id="IPR000754">
    <property type="entry name" value="Ribosomal_uS9"/>
</dbReference>
<evidence type="ECO:0000256" key="2">
    <source>
        <dbReference type="ARBA" id="ARBA00022980"/>
    </source>
</evidence>
<dbReference type="GO" id="GO:0005763">
    <property type="term" value="C:mitochondrial small ribosomal subunit"/>
    <property type="evidence" value="ECO:0007669"/>
    <property type="project" value="TreeGrafter"/>
</dbReference>
<evidence type="ECO:0000313" key="6">
    <source>
        <dbReference type="Proteomes" id="UP000310708"/>
    </source>
</evidence>
<dbReference type="PANTHER" id="PTHR21569:SF1">
    <property type="entry name" value="SMALL RIBOSOMAL SUBUNIT PROTEIN US9M"/>
    <property type="match status" value="1"/>
</dbReference>
<dbReference type="GO" id="GO:0006412">
    <property type="term" value="P:translation"/>
    <property type="evidence" value="ECO:0007669"/>
    <property type="project" value="InterPro"/>
</dbReference>
<dbReference type="Pfam" id="PF00380">
    <property type="entry name" value="Ribosomal_S9"/>
    <property type="match status" value="1"/>
</dbReference>
<comment type="similarity">
    <text evidence="1 4">Belongs to the universal ribosomal protein uS9 family.</text>
</comment>
<evidence type="ECO:0000256" key="4">
    <source>
        <dbReference type="RuleBase" id="RU003815"/>
    </source>
</evidence>
<dbReference type="GO" id="GO:0003735">
    <property type="term" value="F:structural constituent of ribosome"/>
    <property type="evidence" value="ECO:0007669"/>
    <property type="project" value="InterPro"/>
</dbReference>
<dbReference type="AlphaFoldDB" id="A0A4T0NRZ8"/>
<dbReference type="Gene3D" id="3.30.230.10">
    <property type="match status" value="1"/>
</dbReference>
<dbReference type="SUPFAM" id="SSF54211">
    <property type="entry name" value="Ribosomal protein S5 domain 2-like"/>
    <property type="match status" value="1"/>
</dbReference>
<name>A0A4T0NRZ8_9BASI</name>
<evidence type="ECO:0000256" key="3">
    <source>
        <dbReference type="ARBA" id="ARBA00023274"/>
    </source>
</evidence>
<dbReference type="OMA" id="RESAMWA"/>
<dbReference type="InterPro" id="IPR020574">
    <property type="entry name" value="Ribosomal_uS9_CS"/>
</dbReference>
<sequence>MLRRVFVGASKRPLSRCISSTSLLKQQTSYVPRNAPVAPLNPQLKPTNSYYYTGRPLFESSIANLENLKRDSQRSISLALALPTKKLHLLRSQNDTGVIFKWLSQEAVEKKLETHLKVSEYRRLVDLLNSITKLLPAARSGGSQTAQIVNDIEVAVREFEPPGGREVQVGQRKPVEIDELGRSYTVGRRKESSARVWLVPTSPEKEVRNTEILVNNLPIYEFFPRIHDRESITLPFRVTGQLGNFNVFGLVRGGGTSGQAAALAHGIAKGLLGQIDQRLGLESDDDRSVKRTLKKAGVLLRDPRQVERKKTNLVKARKQRTWVKR</sequence>
<proteinExistence type="inferred from homology"/>
<organism evidence="5 6">
    <name type="scientific">Wallemia mellicola</name>
    <dbReference type="NCBI Taxonomy" id="1708541"/>
    <lineage>
        <taxon>Eukaryota</taxon>
        <taxon>Fungi</taxon>
        <taxon>Dikarya</taxon>
        <taxon>Basidiomycota</taxon>
        <taxon>Wallemiomycotina</taxon>
        <taxon>Wallemiomycetes</taxon>
        <taxon>Wallemiales</taxon>
        <taxon>Wallemiaceae</taxon>
        <taxon>Wallemia</taxon>
    </lineage>
</organism>
<keyword evidence="2 4" id="KW-0689">Ribosomal protein</keyword>
<accession>A0A4T0NRZ8</accession>
<dbReference type="InterPro" id="IPR014721">
    <property type="entry name" value="Ribsml_uS5_D2-typ_fold_subgr"/>
</dbReference>
<dbReference type="PROSITE" id="PS00360">
    <property type="entry name" value="RIBOSOMAL_S9"/>
    <property type="match status" value="1"/>
</dbReference>
<comment type="caution">
    <text evidence="5">The sequence shown here is derived from an EMBL/GenBank/DDBJ whole genome shotgun (WGS) entry which is preliminary data.</text>
</comment>